<dbReference type="EMBL" id="VCAU01000012">
    <property type="protein sequence ID" value="KAF9892564.1"/>
    <property type="molecule type" value="Genomic_DNA"/>
</dbReference>
<dbReference type="Proteomes" id="UP001194746">
    <property type="component" value="Unassembled WGS sequence"/>
</dbReference>
<organism evidence="4 5">
    <name type="scientific">Aspergillus nanangensis</name>
    <dbReference type="NCBI Taxonomy" id="2582783"/>
    <lineage>
        <taxon>Eukaryota</taxon>
        <taxon>Fungi</taxon>
        <taxon>Dikarya</taxon>
        <taxon>Ascomycota</taxon>
        <taxon>Pezizomycotina</taxon>
        <taxon>Eurotiomycetes</taxon>
        <taxon>Eurotiomycetidae</taxon>
        <taxon>Eurotiales</taxon>
        <taxon>Aspergillaceae</taxon>
        <taxon>Aspergillus</taxon>
        <taxon>Aspergillus subgen. Circumdati</taxon>
    </lineage>
</organism>
<reference evidence="4" key="1">
    <citation type="journal article" date="2019" name="Beilstein J. Org. Chem.">
        <title>Nanangenines: drimane sesquiterpenoids as the dominant metabolite cohort of a novel Australian fungus, Aspergillus nanangensis.</title>
        <authorList>
            <person name="Lacey H.J."/>
            <person name="Gilchrist C.L.M."/>
            <person name="Crombie A."/>
            <person name="Kalaitzis J.A."/>
            <person name="Vuong D."/>
            <person name="Rutledge P.J."/>
            <person name="Turner P."/>
            <person name="Pitt J.I."/>
            <person name="Lacey E."/>
            <person name="Chooi Y.H."/>
            <person name="Piggott A.M."/>
        </authorList>
    </citation>
    <scope>NUCLEOTIDE SEQUENCE</scope>
    <source>
        <strain evidence="4">MST-FP2251</strain>
    </source>
</reference>
<accession>A0AAD4CTS5</accession>
<dbReference type="PANTHER" id="PTHR33570">
    <property type="entry name" value="4-CARBOXYMUCONOLACTONE DECARBOXYLASE FAMILY PROTEIN"/>
    <property type="match status" value="1"/>
</dbReference>
<evidence type="ECO:0008006" key="6">
    <source>
        <dbReference type="Google" id="ProtNLM"/>
    </source>
</evidence>
<dbReference type="InterPro" id="IPR003779">
    <property type="entry name" value="CMD-like"/>
</dbReference>
<dbReference type="Pfam" id="PF03108">
    <property type="entry name" value="DBD_Tnp_Mut"/>
    <property type="match status" value="1"/>
</dbReference>
<evidence type="ECO:0000256" key="1">
    <source>
        <dbReference type="SAM" id="MobiDB-lite"/>
    </source>
</evidence>
<dbReference type="SUPFAM" id="SSF69118">
    <property type="entry name" value="AhpD-like"/>
    <property type="match status" value="1"/>
</dbReference>
<keyword evidence="5" id="KW-1185">Reference proteome</keyword>
<evidence type="ECO:0000313" key="4">
    <source>
        <dbReference type="EMBL" id="KAF9892564.1"/>
    </source>
</evidence>
<dbReference type="InterPro" id="IPR052512">
    <property type="entry name" value="4CMD/NDH-1_regulator"/>
</dbReference>
<dbReference type="GO" id="GO:0051920">
    <property type="term" value="F:peroxiredoxin activity"/>
    <property type="evidence" value="ECO:0007669"/>
    <property type="project" value="InterPro"/>
</dbReference>
<dbReference type="Pfam" id="PF02627">
    <property type="entry name" value="CMD"/>
    <property type="match status" value="1"/>
</dbReference>
<comment type="caution">
    <text evidence="4">The sequence shown here is derived from an EMBL/GenBank/DDBJ whole genome shotgun (WGS) entry which is preliminary data.</text>
</comment>
<evidence type="ECO:0000259" key="3">
    <source>
        <dbReference type="Pfam" id="PF03108"/>
    </source>
</evidence>
<protein>
    <recommendedName>
        <fullName evidence="6">Carboxymuconolactone decarboxylase-like domain-containing protein</fullName>
    </recommendedName>
</protein>
<evidence type="ECO:0000313" key="5">
    <source>
        <dbReference type="Proteomes" id="UP001194746"/>
    </source>
</evidence>
<proteinExistence type="predicted"/>
<dbReference type="InterPro" id="IPR004332">
    <property type="entry name" value="Transposase_MuDR"/>
</dbReference>
<feature type="region of interest" description="Disordered" evidence="1">
    <location>
        <begin position="122"/>
        <end position="160"/>
    </location>
</feature>
<dbReference type="AlphaFoldDB" id="A0AAD4CTS5"/>
<name>A0AAD4CTS5_ASPNN</name>
<dbReference type="Gene3D" id="1.20.1290.10">
    <property type="entry name" value="AhpD-like"/>
    <property type="match status" value="1"/>
</dbReference>
<dbReference type="PANTHER" id="PTHR33570:SF2">
    <property type="entry name" value="CARBOXYMUCONOLACTONE DECARBOXYLASE-LIKE DOMAIN-CONTAINING PROTEIN"/>
    <property type="match status" value="1"/>
</dbReference>
<gene>
    <name evidence="4" type="ORF">FE257_001673</name>
</gene>
<dbReference type="InterPro" id="IPR029032">
    <property type="entry name" value="AhpD-like"/>
</dbReference>
<reference evidence="4" key="2">
    <citation type="submission" date="2020-02" db="EMBL/GenBank/DDBJ databases">
        <authorList>
            <person name="Gilchrist C.L.M."/>
            <person name="Chooi Y.-H."/>
        </authorList>
    </citation>
    <scope>NUCLEOTIDE SEQUENCE</scope>
    <source>
        <strain evidence="4">MST-FP2251</strain>
    </source>
</reference>
<sequence length="284" mass="32029">MAATTPRKNKWHKGKRFSSLEEGREALIQEAADRQDRFRVLKEDHKRFFVGCVTGPQCPYRVHLYVRQDTTEATVNRYIPRHTCDQKTHSEGVPLESGPTEPTIDDAQVLHGTIGVMVKAEENHTEETSAPLLSVPASTPRRKSRKSPSQRQTLYDRGLQTRREVLGNQHVDRSLSSKTNSFSRPMQEIVTEFAWGNVWNREGLSRQQRSLLNIGLLTALNRSTELAVHVRGAINNGLSEIEIREAIVHSLVYCGAPAAMDATRTADRVLGEMQDNGEHERVLT</sequence>
<feature type="domain" description="Transposase MuDR plant" evidence="3">
    <location>
        <begin position="10"/>
        <end position="74"/>
    </location>
</feature>
<feature type="domain" description="Carboxymuconolactone decarboxylase-like" evidence="2">
    <location>
        <begin position="186"/>
        <end position="266"/>
    </location>
</feature>
<evidence type="ECO:0000259" key="2">
    <source>
        <dbReference type="Pfam" id="PF02627"/>
    </source>
</evidence>